<feature type="region of interest" description="Disordered" evidence="1">
    <location>
        <begin position="137"/>
        <end position="219"/>
    </location>
</feature>
<feature type="compositionally biased region" description="Polar residues" evidence="1">
    <location>
        <begin position="204"/>
        <end position="219"/>
    </location>
</feature>
<feature type="compositionally biased region" description="Low complexity" evidence="1">
    <location>
        <begin position="137"/>
        <end position="161"/>
    </location>
</feature>
<dbReference type="AlphaFoldDB" id="A0A6B8RMB4"/>
<evidence type="ECO:0000313" key="2">
    <source>
        <dbReference type="EMBL" id="QGQ97450.1"/>
    </source>
</evidence>
<organism evidence="2 3">
    <name type="scientific">Paenibacillus psychroresistens</name>
    <dbReference type="NCBI Taxonomy" id="1778678"/>
    <lineage>
        <taxon>Bacteria</taxon>
        <taxon>Bacillati</taxon>
        <taxon>Bacillota</taxon>
        <taxon>Bacilli</taxon>
        <taxon>Bacillales</taxon>
        <taxon>Paenibacillaceae</taxon>
        <taxon>Paenibacillus</taxon>
    </lineage>
</organism>
<dbReference type="OrthoDB" id="2967172at2"/>
<keyword evidence="3" id="KW-1185">Reference proteome</keyword>
<feature type="compositionally biased region" description="Polar residues" evidence="1">
    <location>
        <begin position="162"/>
        <end position="172"/>
    </location>
</feature>
<dbReference type="EMBL" id="CP034235">
    <property type="protein sequence ID" value="QGQ97450.1"/>
    <property type="molecule type" value="Genomic_DNA"/>
</dbReference>
<dbReference type="Proteomes" id="UP000426246">
    <property type="component" value="Chromosome"/>
</dbReference>
<dbReference type="RefSeq" id="WP_155702556.1">
    <property type="nucleotide sequence ID" value="NZ_CP034235.1"/>
</dbReference>
<dbReference type="InterPro" id="IPR025341">
    <property type="entry name" value="DUF4247"/>
</dbReference>
<dbReference type="PROSITE" id="PS51257">
    <property type="entry name" value="PROKAR_LIPOPROTEIN"/>
    <property type="match status" value="1"/>
</dbReference>
<dbReference type="KEGG" id="ppsc:EHS13_22455"/>
<reference evidence="3" key="1">
    <citation type="submission" date="2018-11" db="EMBL/GenBank/DDBJ databases">
        <title>Complete genome sequence of Paenibacillus sp. ML311-T8.</title>
        <authorList>
            <person name="Nam Y.-D."/>
            <person name="Kang J."/>
            <person name="Chung W.-H."/>
            <person name="Park Y.S."/>
        </authorList>
    </citation>
    <scope>NUCLEOTIDE SEQUENCE [LARGE SCALE GENOMIC DNA]</scope>
    <source>
        <strain evidence="3">ML311-T8</strain>
    </source>
</reference>
<gene>
    <name evidence="2" type="ORF">EHS13_22455</name>
</gene>
<proteinExistence type="predicted"/>
<dbReference type="Pfam" id="PF14042">
    <property type="entry name" value="DUF4247"/>
    <property type="match status" value="1"/>
</dbReference>
<name>A0A6B8RMB4_9BACL</name>
<protein>
    <submittedName>
        <fullName evidence="2">DUF4247 domain-containing protein</fullName>
    </submittedName>
</protein>
<sequence length="219" mass="23996">MKRWYGWIALGLIFTLLLGCSNASNYIKETYPLVDVQGKGKENAKVYSAENQDVPLVATELAQEEAPKEQSKESKDKMFLVYKTKIINIQKDPANEKNSLIEIDSIEYAKDNYASDFLKTYLTASVIQAVLGELSDNSGSDYGGYSSQPSSTQSTKTTTTKADSNVPTTSDRAGSFNSKSKSNTSSATSELTRKNDGSKPSFKKPSTSEKSGTFTKKKK</sequence>
<feature type="compositionally biased region" description="Low complexity" evidence="1">
    <location>
        <begin position="175"/>
        <end position="189"/>
    </location>
</feature>
<evidence type="ECO:0000256" key="1">
    <source>
        <dbReference type="SAM" id="MobiDB-lite"/>
    </source>
</evidence>
<accession>A0A6B8RMB4</accession>
<evidence type="ECO:0000313" key="3">
    <source>
        <dbReference type="Proteomes" id="UP000426246"/>
    </source>
</evidence>